<evidence type="ECO:0000256" key="1">
    <source>
        <dbReference type="SAM" id="SignalP"/>
    </source>
</evidence>
<feature type="signal peptide" evidence="1">
    <location>
        <begin position="1"/>
        <end position="19"/>
    </location>
</feature>
<evidence type="ECO:0000313" key="4">
    <source>
        <dbReference type="Proteomes" id="UP000179275"/>
    </source>
</evidence>
<reference evidence="3 4" key="1">
    <citation type="journal article" date="2016" name="Nat. Commun.">
        <title>Thousands of microbial genomes shed light on interconnected biogeochemical processes in an aquifer system.</title>
        <authorList>
            <person name="Anantharaman K."/>
            <person name="Brown C.T."/>
            <person name="Hug L.A."/>
            <person name="Sharon I."/>
            <person name="Castelle C.J."/>
            <person name="Probst A.J."/>
            <person name="Thomas B.C."/>
            <person name="Singh A."/>
            <person name="Wilkins M.J."/>
            <person name="Karaoz U."/>
            <person name="Brodie E.L."/>
            <person name="Williams K.H."/>
            <person name="Hubbard S.S."/>
            <person name="Banfield J.F."/>
        </authorList>
    </citation>
    <scope>NUCLEOTIDE SEQUENCE [LARGE SCALE GENOMIC DNA]</scope>
</reference>
<dbReference type="Proteomes" id="UP000179275">
    <property type="component" value="Unassembled WGS sequence"/>
</dbReference>
<evidence type="ECO:0000313" key="3">
    <source>
        <dbReference type="EMBL" id="OGI75941.1"/>
    </source>
</evidence>
<feature type="domain" description="Peptidoglycan binding-like" evidence="2">
    <location>
        <begin position="45"/>
        <end position="81"/>
    </location>
</feature>
<dbReference type="InterPro" id="IPR002477">
    <property type="entry name" value="Peptidoglycan-bd-like"/>
</dbReference>
<dbReference type="EMBL" id="MFUG01000013">
    <property type="protein sequence ID" value="OGI75941.1"/>
    <property type="molecule type" value="Genomic_DNA"/>
</dbReference>
<evidence type="ECO:0000259" key="2">
    <source>
        <dbReference type="Pfam" id="PF01471"/>
    </source>
</evidence>
<proteinExistence type="predicted"/>
<comment type="caution">
    <text evidence="3">The sequence shown here is derived from an EMBL/GenBank/DDBJ whole genome shotgun (WGS) entry which is preliminary data.</text>
</comment>
<keyword evidence="1" id="KW-0732">Signal</keyword>
<name>A0A1F6W223_9BACT</name>
<dbReference type="STRING" id="1801756.A3C67_01070"/>
<gene>
    <name evidence="3" type="ORF">A3C67_01070</name>
</gene>
<dbReference type="AlphaFoldDB" id="A0A1F6W223"/>
<dbReference type="Pfam" id="PF01471">
    <property type="entry name" value="PG_binding_1"/>
    <property type="match status" value="1"/>
</dbReference>
<dbReference type="InterPro" id="IPR036366">
    <property type="entry name" value="PGBDSf"/>
</dbReference>
<dbReference type="InterPro" id="IPR036365">
    <property type="entry name" value="PGBD-like_sf"/>
</dbReference>
<protein>
    <recommendedName>
        <fullName evidence="2">Peptidoglycan binding-like domain-containing protein</fullName>
    </recommendedName>
</protein>
<dbReference type="Gene3D" id="1.10.101.10">
    <property type="entry name" value="PGBD-like superfamily/PGBD"/>
    <property type="match status" value="1"/>
</dbReference>
<sequence length="646" mass="66236">MIVAAVVVAFAMFATTALAYTQMGTLRVGSSGSQVVSLQAALGVGADGSFGPITKAAVMAFQSSHGLVADGVVGPLTGAALGGVASGGSYPAGCSSSSGYSVTTGLPCSGGGSLPAGCMPGYAFSSTTGMSCTGGAAPAGPLAGGTGSITLTASGSYSSENVGEGDEDIKVMAVEVEADNGSDVQLLSTKVEFIQDTAGDPKQIWKYASEVSVWFDGEKVGSADTDGFSKSGNYYSATIPLDGVIVRAGKKMELAFSVSAQSSLESTDIDTDDWNIDLINLRFQDADGIVISESGDAAATAGGTYAKTFDFDSFATATGASLTLTLEDDAINDVHLLDVDDVLDTSHAITSILMDASGSDIWVDEMVSTITTNGETDESVIVISTWIEVAGVRISDKEDVIAGGAVTYNDLDYTISAGDEEEWIFWVEMQDVNGDLDNGDDVQLTVDTSGTVAQDGSGDTLTAAGTDPVGGVHIMHDNGIRLVGNSQVATAFTIDGVNNDRVELELIFDVFNYGDVTLYIPDGDTLTGTPSTSATTTAPSTTQEVGYHIQTSGTVTPPSAQVSAVLTETDDDLTLETNAYELKSGKTGTFNLKVTISADENPSIDNVGFRALLAGLGWATSDVATAAVVYTANLGDYKTNYATIAD</sequence>
<dbReference type="SUPFAM" id="SSF47090">
    <property type="entry name" value="PGBD-like"/>
    <property type="match status" value="1"/>
</dbReference>
<organism evidence="3 4">
    <name type="scientific">Candidatus Nomurabacteria bacterium RIFCSPHIGHO2_02_FULL_42_19</name>
    <dbReference type="NCBI Taxonomy" id="1801756"/>
    <lineage>
        <taxon>Bacteria</taxon>
        <taxon>Candidatus Nomuraibacteriota</taxon>
    </lineage>
</organism>
<accession>A0A1F6W223</accession>
<feature type="chain" id="PRO_5009527313" description="Peptidoglycan binding-like domain-containing protein" evidence="1">
    <location>
        <begin position="20"/>
        <end position="646"/>
    </location>
</feature>